<name>A0A7I8K5R9_SPIIN</name>
<reference evidence="3" key="1">
    <citation type="submission" date="2020-02" db="EMBL/GenBank/DDBJ databases">
        <authorList>
            <person name="Scholz U."/>
            <person name="Mascher M."/>
            <person name="Fiebig A."/>
        </authorList>
    </citation>
    <scope>NUCLEOTIDE SEQUENCE</scope>
</reference>
<evidence type="ECO:0000313" key="3">
    <source>
        <dbReference type="EMBL" id="CAA7392925.1"/>
    </source>
</evidence>
<dbReference type="PANTHER" id="PTHR13489:SF0">
    <property type="entry name" value="MINI-CHROMOSOME MAINTENANCE COMPLEX-BINDING PROTEIN"/>
    <property type="match status" value="1"/>
</dbReference>
<dbReference type="EMBL" id="LR746266">
    <property type="protein sequence ID" value="CAA7392925.1"/>
    <property type="molecule type" value="Genomic_DNA"/>
</dbReference>
<dbReference type="Pfam" id="PF09739">
    <property type="entry name" value="MCM_bind"/>
    <property type="match status" value="1"/>
</dbReference>
<organism evidence="3 4">
    <name type="scientific">Spirodela intermedia</name>
    <name type="common">Intermediate duckweed</name>
    <dbReference type="NCBI Taxonomy" id="51605"/>
    <lineage>
        <taxon>Eukaryota</taxon>
        <taxon>Viridiplantae</taxon>
        <taxon>Streptophyta</taxon>
        <taxon>Embryophyta</taxon>
        <taxon>Tracheophyta</taxon>
        <taxon>Spermatophyta</taxon>
        <taxon>Magnoliopsida</taxon>
        <taxon>Liliopsida</taxon>
        <taxon>Araceae</taxon>
        <taxon>Lemnoideae</taxon>
        <taxon>Spirodela</taxon>
    </lineage>
</organism>
<evidence type="ECO:0000313" key="4">
    <source>
        <dbReference type="Proteomes" id="UP000663760"/>
    </source>
</evidence>
<keyword evidence="4" id="KW-1185">Reference proteome</keyword>
<dbReference type="GO" id="GO:0006261">
    <property type="term" value="P:DNA-templated DNA replication"/>
    <property type="evidence" value="ECO:0007669"/>
    <property type="project" value="TreeGrafter"/>
</dbReference>
<sequence length="580" mass="64997">MVGLPYDCLSNPLGAVRVTFEKAVAGSPDFDPATFDRKDWGAVDVFRSFLFNDGGLSQVLVLEQSNLHLIRPNSLVRFRGMVQDMLGNELYIGAFKDGSTWRTNKFTDVAPVPISPASQTRLWERRLLYCVPVPGQNTWVSEVCPSTQFPTNLSNDHSLNYGEKRRREDNANMDFDKEGELSSLSPLEMVTRDVAFNSRISPLDAGSLSCLVKIYDMPENDIKLNDVIEFIGVYTFDPDVAVHDSNDADEFPYGLMEDISVHLPPSKVPRLHCLTFQKMSPQDLVSRSCFIEGLPSAVRVVRESLLRHLTAVLGNDGLAAQFILLHLLSRVRARVDVVVVGKLSVNLTGFTRESASIFGNELVRSIGDLLPFSQAIPLSVEYLNTTQLQPRKDNSTGRMIAGILQLAQGTHLTVDETRLDAGTLNAAGVENARLLRQLLEWQTVGYDCEYYKLDLASDVQVLVLSDRKSNVLPADVVLPFHPVEARSTVEAPGEEELRAWRWYLAAMRSLPLSIGSQMQKVIEDDFVASRQEDKTLKGEDLSRWVTMGQLMSASFGETQLSLEHWQMVKEMERLRRERLS</sequence>
<dbReference type="OrthoDB" id="329666at2759"/>
<protein>
    <submittedName>
        <fullName evidence="3">Uncharacterized protein</fullName>
    </submittedName>
</protein>
<evidence type="ECO:0000256" key="2">
    <source>
        <dbReference type="ARBA" id="ARBA00023242"/>
    </source>
</evidence>
<dbReference type="Proteomes" id="UP000663760">
    <property type="component" value="Chromosome 3"/>
</dbReference>
<proteinExistence type="predicted"/>
<dbReference type="PANTHER" id="PTHR13489">
    <property type="entry name" value="MINI-CHROMOSOME MAINTENANCE COMPLEX-BINDING PROTEIN"/>
    <property type="match status" value="1"/>
</dbReference>
<dbReference type="InterPro" id="IPR019140">
    <property type="entry name" value="MCM_complex-bd"/>
</dbReference>
<dbReference type="GO" id="GO:0003682">
    <property type="term" value="F:chromatin binding"/>
    <property type="evidence" value="ECO:0007669"/>
    <property type="project" value="TreeGrafter"/>
</dbReference>
<evidence type="ECO:0000256" key="1">
    <source>
        <dbReference type="ARBA" id="ARBA00004123"/>
    </source>
</evidence>
<gene>
    <name evidence="3" type="ORF">SI8410_03003756</name>
</gene>
<keyword evidence="2" id="KW-0539">Nucleus</keyword>
<dbReference type="GO" id="GO:0005634">
    <property type="term" value="C:nucleus"/>
    <property type="evidence" value="ECO:0007669"/>
    <property type="project" value="UniProtKB-SubCell"/>
</dbReference>
<accession>A0A7I8K5R9</accession>
<dbReference type="AlphaFoldDB" id="A0A7I8K5R9"/>
<comment type="subcellular location">
    <subcellularLocation>
        <location evidence="1">Nucleus</location>
    </subcellularLocation>
</comment>